<keyword evidence="12" id="KW-0408">Iron</keyword>
<dbReference type="Pfam" id="PF03405">
    <property type="entry name" value="FA_desaturase_2"/>
    <property type="match status" value="2"/>
</dbReference>
<comment type="cofactor">
    <cofactor evidence="16">
        <name>Fe(2+)</name>
        <dbReference type="ChEBI" id="CHEBI:29033"/>
    </cofactor>
    <text evidence="16">Binds 2 Fe(2+) ions per subunit.</text>
</comment>
<comment type="similarity">
    <text evidence="3 16">Belongs to the fatty acid desaturase type 2 family.</text>
</comment>
<evidence type="ECO:0000256" key="7">
    <source>
        <dbReference type="ARBA" id="ARBA00022640"/>
    </source>
</evidence>
<comment type="function">
    <text evidence="16">Introduction of a cis double bond between carbons of the acyl chain.</text>
</comment>
<dbReference type="PANTHER" id="PTHR31155">
    <property type="entry name" value="ACYL- ACYL-CARRIER-PROTEIN DESATURASE-RELATED"/>
    <property type="match status" value="1"/>
</dbReference>
<keyword evidence="13" id="KW-0443">Lipid metabolism</keyword>
<evidence type="ECO:0000256" key="8">
    <source>
        <dbReference type="ARBA" id="ARBA00022723"/>
    </source>
</evidence>
<keyword evidence="18" id="KW-1185">Reference proteome</keyword>
<evidence type="ECO:0000313" key="17">
    <source>
        <dbReference type="EMBL" id="KAK6144934.1"/>
    </source>
</evidence>
<proteinExistence type="inferred from homology"/>
<dbReference type="EMBL" id="JABTTQ020000012">
    <property type="protein sequence ID" value="KAK6144934.1"/>
    <property type="molecule type" value="Genomic_DNA"/>
</dbReference>
<evidence type="ECO:0000256" key="14">
    <source>
        <dbReference type="ARBA" id="ARBA00023160"/>
    </source>
</evidence>
<evidence type="ECO:0000256" key="13">
    <source>
        <dbReference type="ARBA" id="ARBA00023098"/>
    </source>
</evidence>
<comment type="caution">
    <text evidence="17">The sequence shown here is derived from an EMBL/GenBank/DDBJ whole genome shotgun (WGS) entry which is preliminary data.</text>
</comment>
<keyword evidence="8" id="KW-0479">Metal-binding</keyword>
<comment type="subunit">
    <text evidence="4 16">Homodimer.</text>
</comment>
<evidence type="ECO:0000256" key="6">
    <source>
        <dbReference type="ARBA" id="ARBA00022528"/>
    </source>
</evidence>
<keyword evidence="6 16" id="KW-0150">Chloroplast</keyword>
<dbReference type="SUPFAM" id="SSF47240">
    <property type="entry name" value="Ferritin-like"/>
    <property type="match status" value="1"/>
</dbReference>
<dbReference type="PANTHER" id="PTHR31155:SF27">
    <property type="entry name" value="STEAROYL-[ACYL-CARRIER-PROTEIN] 9-DESATURASE 5, CHLOROPLASTIC"/>
    <property type="match status" value="1"/>
</dbReference>
<evidence type="ECO:0000256" key="12">
    <source>
        <dbReference type="ARBA" id="ARBA00023004"/>
    </source>
</evidence>
<evidence type="ECO:0000256" key="15">
    <source>
        <dbReference type="ARBA" id="ARBA00030374"/>
    </source>
</evidence>
<evidence type="ECO:0000256" key="3">
    <source>
        <dbReference type="ARBA" id="ARBA00008749"/>
    </source>
</evidence>
<keyword evidence="7" id="KW-0934">Plastid</keyword>
<dbReference type="InterPro" id="IPR005067">
    <property type="entry name" value="Fatty_acid_desaturase-2"/>
</dbReference>
<keyword evidence="14 16" id="KW-0275">Fatty acid biosynthesis</keyword>
<evidence type="ECO:0000256" key="16">
    <source>
        <dbReference type="RuleBase" id="RU000582"/>
    </source>
</evidence>
<keyword evidence="5 16" id="KW-0444">Lipid biosynthesis</keyword>
<gene>
    <name evidence="17" type="ORF">DH2020_021754</name>
</gene>
<evidence type="ECO:0000256" key="4">
    <source>
        <dbReference type="ARBA" id="ARBA00011738"/>
    </source>
</evidence>
<dbReference type="CDD" id="cd01050">
    <property type="entry name" value="Acyl_ACP_Desat"/>
    <property type="match status" value="1"/>
</dbReference>
<dbReference type="InterPro" id="IPR012348">
    <property type="entry name" value="RNR-like"/>
</dbReference>
<name>A0ABR0WFT0_REHGL</name>
<evidence type="ECO:0000256" key="9">
    <source>
        <dbReference type="ARBA" id="ARBA00022832"/>
    </source>
</evidence>
<dbReference type="PIRSF" id="PIRSF000346">
    <property type="entry name" value="Dlt9_acylACP_des"/>
    <property type="match status" value="1"/>
</dbReference>
<comment type="subcellular location">
    <subcellularLocation>
        <location evidence="1">Plastid</location>
        <location evidence="1">Chloroplast</location>
    </subcellularLocation>
</comment>
<keyword evidence="11 16" id="KW-0560">Oxidoreductase</keyword>
<dbReference type="InterPro" id="IPR009078">
    <property type="entry name" value="Ferritin-like_SF"/>
</dbReference>
<keyword evidence="9" id="KW-0276">Fatty acid metabolism</keyword>
<dbReference type="Proteomes" id="UP001318860">
    <property type="component" value="Unassembled WGS sequence"/>
</dbReference>
<evidence type="ECO:0000313" key="18">
    <source>
        <dbReference type="Proteomes" id="UP001318860"/>
    </source>
</evidence>
<evidence type="ECO:0000256" key="5">
    <source>
        <dbReference type="ARBA" id="ARBA00022516"/>
    </source>
</evidence>
<evidence type="ECO:0000256" key="11">
    <source>
        <dbReference type="ARBA" id="ARBA00023002"/>
    </source>
</evidence>
<sequence>MALKISFVPHKIPAFPGSEHRSHRVLMASTLHSPKIEVGKAKKPFTPPREVHVQVTHSMPPEKRNLQLAARLGEQNLLVHLKHVEKCWQPSDFLPDPSSEGFHDQVKELRERSKEIPDDYFVVLVGDMITEEALPTYQTMINTLDADPRTENNPYLGFIYTSFQERATFISHGNTARLAKEHGDLKLAQICGTIASDEKRHETAYTKIIEKLFEIDPDGTVLCLADMMRKKITMPAHLMYDGKDDNLFEHFSAVAQRLSVYTAKDYADILEFLVARWEVEKLTGLSGEGRKAQDYVCGLPPRIRRLEERAHARAKQAPDVPFSWLFGKEIKV</sequence>
<dbReference type="EC" id="1.14.19.-" evidence="16"/>
<accession>A0ABR0WFT0</accession>
<protein>
    <recommendedName>
        <fullName evidence="15 16">Acyl-[acyl-carrier-protein] desaturase</fullName>
        <ecNumber evidence="16">1.14.19.-</ecNumber>
    </recommendedName>
</protein>
<dbReference type="PROSITE" id="PS00574">
    <property type="entry name" value="FATTY_ACID_DESATUR_2"/>
    <property type="match status" value="1"/>
</dbReference>
<organism evidence="17 18">
    <name type="scientific">Rehmannia glutinosa</name>
    <name type="common">Chinese foxglove</name>
    <dbReference type="NCBI Taxonomy" id="99300"/>
    <lineage>
        <taxon>Eukaryota</taxon>
        <taxon>Viridiplantae</taxon>
        <taxon>Streptophyta</taxon>
        <taxon>Embryophyta</taxon>
        <taxon>Tracheophyta</taxon>
        <taxon>Spermatophyta</taxon>
        <taxon>Magnoliopsida</taxon>
        <taxon>eudicotyledons</taxon>
        <taxon>Gunneridae</taxon>
        <taxon>Pentapetalae</taxon>
        <taxon>asterids</taxon>
        <taxon>lamiids</taxon>
        <taxon>Lamiales</taxon>
        <taxon>Orobanchaceae</taxon>
        <taxon>Rehmannieae</taxon>
        <taxon>Rehmannia</taxon>
    </lineage>
</organism>
<keyword evidence="10" id="KW-0809">Transit peptide</keyword>
<evidence type="ECO:0000256" key="1">
    <source>
        <dbReference type="ARBA" id="ARBA00004229"/>
    </source>
</evidence>
<dbReference type="Gene3D" id="1.10.620.20">
    <property type="entry name" value="Ribonucleotide Reductase, subunit A"/>
    <property type="match status" value="2"/>
</dbReference>
<evidence type="ECO:0000256" key="2">
    <source>
        <dbReference type="ARBA" id="ARBA00004872"/>
    </source>
</evidence>
<evidence type="ECO:0000256" key="10">
    <source>
        <dbReference type="ARBA" id="ARBA00022946"/>
    </source>
</evidence>
<dbReference type="InterPro" id="IPR005803">
    <property type="entry name" value="FADS-2_CS"/>
</dbReference>
<comment type="pathway">
    <text evidence="2">Lipid metabolism; fatty acid metabolism.</text>
</comment>
<reference evidence="17 18" key="1">
    <citation type="journal article" date="2021" name="Comput. Struct. Biotechnol. J.">
        <title>De novo genome assembly of the potent medicinal plant Rehmannia glutinosa using nanopore technology.</title>
        <authorList>
            <person name="Ma L."/>
            <person name="Dong C."/>
            <person name="Song C."/>
            <person name="Wang X."/>
            <person name="Zheng X."/>
            <person name="Niu Y."/>
            <person name="Chen S."/>
            <person name="Feng W."/>
        </authorList>
    </citation>
    <scope>NUCLEOTIDE SEQUENCE [LARGE SCALE GENOMIC DNA]</scope>
    <source>
        <strain evidence="17">DH-2019</strain>
    </source>
</reference>